<name>A0A956SFS1_UNCEI</name>
<evidence type="ECO:0000256" key="1">
    <source>
        <dbReference type="SAM" id="SignalP"/>
    </source>
</evidence>
<keyword evidence="1" id="KW-0732">Signal</keyword>
<gene>
    <name evidence="2" type="ORF">KDA27_24480</name>
</gene>
<evidence type="ECO:0000313" key="2">
    <source>
        <dbReference type="EMBL" id="MCA9758975.1"/>
    </source>
</evidence>
<proteinExistence type="predicted"/>
<dbReference type="Proteomes" id="UP000739538">
    <property type="component" value="Unassembled WGS sequence"/>
</dbReference>
<reference evidence="2" key="1">
    <citation type="submission" date="2020-04" db="EMBL/GenBank/DDBJ databases">
        <authorList>
            <person name="Zhang T."/>
        </authorList>
    </citation>
    <scope>NUCLEOTIDE SEQUENCE</scope>
    <source>
        <strain evidence="2">HKST-UBA02</strain>
    </source>
</reference>
<evidence type="ECO:0000313" key="3">
    <source>
        <dbReference type="Proteomes" id="UP000739538"/>
    </source>
</evidence>
<dbReference type="AlphaFoldDB" id="A0A956SFS1"/>
<feature type="signal peptide" evidence="1">
    <location>
        <begin position="1"/>
        <end position="23"/>
    </location>
</feature>
<sequence>MTRPLRSMVGIGLFLALFSTIRAVGTPTEVPADHATCVADVDLPLQVEIVDAPAVAMAGADTRATCRFVVSGDAERVDVEFRPAGATLVGSAEWSQVAVRAGDEIEVPLGARLASDALRGTVDVVVTAWIDGHPYERGATWSLTTRPPETGRVVERPGRLSVREVSVGRATR</sequence>
<dbReference type="EMBL" id="JAGQHS010000240">
    <property type="protein sequence ID" value="MCA9758975.1"/>
    <property type="molecule type" value="Genomic_DNA"/>
</dbReference>
<feature type="chain" id="PRO_5037814278" evidence="1">
    <location>
        <begin position="24"/>
        <end position="172"/>
    </location>
</feature>
<reference evidence="2" key="2">
    <citation type="journal article" date="2021" name="Microbiome">
        <title>Successional dynamics and alternative stable states in a saline activated sludge microbial community over 9 years.</title>
        <authorList>
            <person name="Wang Y."/>
            <person name="Ye J."/>
            <person name="Ju F."/>
            <person name="Liu L."/>
            <person name="Boyd J.A."/>
            <person name="Deng Y."/>
            <person name="Parks D.H."/>
            <person name="Jiang X."/>
            <person name="Yin X."/>
            <person name="Woodcroft B.J."/>
            <person name="Tyson G.W."/>
            <person name="Hugenholtz P."/>
            <person name="Polz M.F."/>
            <person name="Zhang T."/>
        </authorList>
    </citation>
    <scope>NUCLEOTIDE SEQUENCE</scope>
    <source>
        <strain evidence="2">HKST-UBA02</strain>
    </source>
</reference>
<accession>A0A956SFS1</accession>
<organism evidence="2 3">
    <name type="scientific">Eiseniibacteriota bacterium</name>
    <dbReference type="NCBI Taxonomy" id="2212470"/>
    <lineage>
        <taxon>Bacteria</taxon>
        <taxon>Candidatus Eiseniibacteriota</taxon>
    </lineage>
</organism>
<comment type="caution">
    <text evidence="2">The sequence shown here is derived from an EMBL/GenBank/DDBJ whole genome shotgun (WGS) entry which is preliminary data.</text>
</comment>
<protein>
    <submittedName>
        <fullName evidence="2">Uncharacterized protein</fullName>
    </submittedName>
</protein>